<comment type="catalytic activity">
    <reaction evidence="4">
        <text>a D-aminoacyl-tRNA + H2O = a tRNA + a D-alpha-amino acid + H(+)</text>
        <dbReference type="Rhea" id="RHEA:13953"/>
        <dbReference type="Rhea" id="RHEA-COMP:10123"/>
        <dbReference type="Rhea" id="RHEA-COMP:10124"/>
        <dbReference type="ChEBI" id="CHEBI:15377"/>
        <dbReference type="ChEBI" id="CHEBI:15378"/>
        <dbReference type="ChEBI" id="CHEBI:59871"/>
        <dbReference type="ChEBI" id="CHEBI:78442"/>
        <dbReference type="ChEBI" id="CHEBI:79333"/>
        <dbReference type="EC" id="3.1.1.96"/>
    </reaction>
</comment>
<reference evidence="8 9" key="2">
    <citation type="submission" date="2016-05" db="EMBL/GenBank/DDBJ databases">
        <authorList>
            <person name="Naeem Raeece"/>
        </authorList>
    </citation>
    <scope>NUCLEOTIDE SEQUENCE [LARGE SCALE GENOMIC DNA]</scope>
</reference>
<organism evidence="6 9">
    <name type="scientific">Plasmodium ovale curtisi</name>
    <dbReference type="NCBI Taxonomy" id="864141"/>
    <lineage>
        <taxon>Eukaryota</taxon>
        <taxon>Sar</taxon>
        <taxon>Alveolata</taxon>
        <taxon>Apicomplexa</taxon>
        <taxon>Aconoidasida</taxon>
        <taxon>Haemosporida</taxon>
        <taxon>Plasmodiidae</taxon>
        <taxon>Plasmodium</taxon>
        <taxon>Plasmodium (Plasmodium)</taxon>
    </lineage>
</organism>
<dbReference type="GO" id="GO:0051500">
    <property type="term" value="F:D-tyrosyl-tRNA(Tyr) deacylase activity"/>
    <property type="evidence" value="ECO:0007669"/>
    <property type="project" value="TreeGrafter"/>
</dbReference>
<keyword evidence="5" id="KW-0694">RNA-binding</keyword>
<sequence>MRATIQRVKSVVLSVKKEQAKEGDTELEVFSKIKNGLICFIGIHKNDTLNDALYIIRKCLNLRLWSNENKTWDKSVKDLDYEIIVVSQFTLFANTKKGNKPDFHLAKEPKDALIMYNQMIEYFTKEYKKEKIKTGKFGYHMNIEVVNDGPVTIFIDSHDVNLPGRGD</sequence>
<keyword evidence="5" id="KW-0963">Cytoplasm</keyword>
<dbReference type="Pfam" id="PF02580">
    <property type="entry name" value="Tyr_Deacylase"/>
    <property type="match status" value="1"/>
</dbReference>
<evidence type="ECO:0000256" key="5">
    <source>
        <dbReference type="RuleBase" id="RU003470"/>
    </source>
</evidence>
<dbReference type="SUPFAM" id="SSF69500">
    <property type="entry name" value="DTD-like"/>
    <property type="match status" value="1"/>
</dbReference>
<dbReference type="VEuPathDB" id="PlasmoDB:PocGH01_09014900"/>
<dbReference type="PANTHER" id="PTHR10472:SF5">
    <property type="entry name" value="D-AMINOACYL-TRNA DEACYLASE 1"/>
    <property type="match status" value="1"/>
</dbReference>
<dbReference type="FunFam" id="3.50.80.10:FF:000001">
    <property type="entry name" value="D-aminoacyl-tRNA deacylase"/>
    <property type="match status" value="1"/>
</dbReference>
<evidence type="ECO:0000313" key="7">
    <source>
        <dbReference type="EMBL" id="SBS90447.1"/>
    </source>
</evidence>
<dbReference type="Proteomes" id="UP000078560">
    <property type="component" value="Unassembled WGS sequence"/>
</dbReference>
<keyword evidence="5" id="KW-0820">tRNA-binding</keyword>
<evidence type="ECO:0000313" key="9">
    <source>
        <dbReference type="Proteomes" id="UP000078560"/>
    </source>
</evidence>
<dbReference type="InterPro" id="IPR023509">
    <property type="entry name" value="DTD-like_sf"/>
</dbReference>
<evidence type="ECO:0000256" key="1">
    <source>
        <dbReference type="ARBA" id="ARBA00009673"/>
    </source>
</evidence>
<dbReference type="Proteomes" id="UP000078546">
    <property type="component" value="Unassembled WGS sequence"/>
</dbReference>
<accession>A0A1A8VWZ1</accession>
<name>A0A1A8VWZ1_PLAOA</name>
<evidence type="ECO:0000313" key="6">
    <source>
        <dbReference type="EMBL" id="SBS83359.1"/>
    </source>
</evidence>
<keyword evidence="5" id="KW-0378">Hydrolase</keyword>
<evidence type="ECO:0000256" key="4">
    <source>
        <dbReference type="ARBA" id="ARBA00048018"/>
    </source>
</evidence>
<evidence type="ECO:0000256" key="3">
    <source>
        <dbReference type="ARBA" id="ARBA00047676"/>
    </source>
</evidence>
<gene>
    <name evidence="7" type="ORF">POVCU1_018350</name>
    <name evidence="6" type="ORF">POVCU2_0020410</name>
</gene>
<dbReference type="EC" id="3.1.1.96" evidence="2 5"/>
<dbReference type="InterPro" id="IPR003732">
    <property type="entry name" value="Daa-tRNA_deacyls_DTD"/>
</dbReference>
<dbReference type="EMBL" id="FLQU01000272">
    <property type="protein sequence ID" value="SBS83359.1"/>
    <property type="molecule type" value="Genomic_DNA"/>
</dbReference>
<dbReference type="NCBIfam" id="TIGR00256">
    <property type="entry name" value="D-aminoacyl-tRNA deacylase"/>
    <property type="match status" value="1"/>
</dbReference>
<evidence type="ECO:0000313" key="8">
    <source>
        <dbReference type="Proteomes" id="UP000078546"/>
    </source>
</evidence>
<protein>
    <recommendedName>
        <fullName evidence="2 5">D-aminoacyl-tRNA deacylase</fullName>
        <ecNumber evidence="2 5">3.1.1.96</ecNumber>
    </recommendedName>
</protein>
<dbReference type="GO" id="GO:0000049">
    <property type="term" value="F:tRNA binding"/>
    <property type="evidence" value="ECO:0007669"/>
    <property type="project" value="UniProtKB-KW"/>
</dbReference>
<comment type="subcellular location">
    <subcellularLocation>
        <location evidence="5">Cytoplasm</location>
    </subcellularLocation>
</comment>
<evidence type="ECO:0000256" key="2">
    <source>
        <dbReference type="ARBA" id="ARBA00013056"/>
    </source>
</evidence>
<proteinExistence type="inferred from homology"/>
<dbReference type="PANTHER" id="PTHR10472">
    <property type="entry name" value="D-TYROSYL-TRNA TYR DEACYLASE"/>
    <property type="match status" value="1"/>
</dbReference>
<dbReference type="Gene3D" id="3.50.80.10">
    <property type="entry name" value="D-tyrosyl-tRNA(Tyr) deacylase"/>
    <property type="match status" value="1"/>
</dbReference>
<comment type="catalytic activity">
    <reaction evidence="3">
        <text>glycyl-tRNA(Ala) + H2O = tRNA(Ala) + glycine + H(+)</text>
        <dbReference type="Rhea" id="RHEA:53744"/>
        <dbReference type="Rhea" id="RHEA-COMP:9657"/>
        <dbReference type="Rhea" id="RHEA-COMP:13640"/>
        <dbReference type="ChEBI" id="CHEBI:15377"/>
        <dbReference type="ChEBI" id="CHEBI:15378"/>
        <dbReference type="ChEBI" id="CHEBI:57305"/>
        <dbReference type="ChEBI" id="CHEBI:78442"/>
        <dbReference type="ChEBI" id="CHEBI:78522"/>
        <dbReference type="EC" id="3.1.1.96"/>
    </reaction>
</comment>
<dbReference type="AlphaFoldDB" id="A0A1A8VWZ1"/>
<comment type="similarity">
    <text evidence="1 5">Belongs to the DTD family.</text>
</comment>
<dbReference type="GO" id="GO:0005737">
    <property type="term" value="C:cytoplasm"/>
    <property type="evidence" value="ECO:0007669"/>
    <property type="project" value="UniProtKB-SubCell"/>
</dbReference>
<dbReference type="EMBL" id="FLQV01000339">
    <property type="protein sequence ID" value="SBS90447.1"/>
    <property type="molecule type" value="Genomic_DNA"/>
</dbReference>
<reference evidence="6" key="1">
    <citation type="submission" date="2016-05" db="EMBL/GenBank/DDBJ databases">
        <authorList>
            <person name="Lavstsen T."/>
            <person name="Jespersen J.S."/>
        </authorList>
    </citation>
    <scope>NUCLEOTIDE SEQUENCE [LARGE SCALE GENOMIC DNA]</scope>
</reference>